<evidence type="ECO:0000313" key="8">
    <source>
        <dbReference type="Proteomes" id="UP000544134"/>
    </source>
</evidence>
<feature type="transmembrane region" description="Helical" evidence="5">
    <location>
        <begin position="182"/>
        <end position="206"/>
    </location>
</feature>
<keyword evidence="8" id="KW-1185">Reference proteome</keyword>
<dbReference type="AlphaFoldDB" id="A0A848IRV5"/>
<dbReference type="PANTHER" id="PTHR11814">
    <property type="entry name" value="SULFATE TRANSPORTER"/>
    <property type="match status" value="1"/>
</dbReference>
<feature type="transmembrane region" description="Helical" evidence="5">
    <location>
        <begin position="26"/>
        <end position="44"/>
    </location>
</feature>
<name>A0A848IRV5_9BURK</name>
<reference evidence="7 8" key="1">
    <citation type="submission" date="2020-04" db="EMBL/GenBank/DDBJ databases">
        <title>Paraburkholderia sp. RP-4-7 isolated from soil.</title>
        <authorList>
            <person name="Dahal R.H."/>
        </authorList>
    </citation>
    <scope>NUCLEOTIDE SEQUENCE [LARGE SCALE GENOMIC DNA]</scope>
    <source>
        <strain evidence="7 8">RP-4-7</strain>
    </source>
</reference>
<evidence type="ECO:0000259" key="6">
    <source>
        <dbReference type="Pfam" id="PF00916"/>
    </source>
</evidence>
<dbReference type="GO" id="GO:0055085">
    <property type="term" value="P:transmembrane transport"/>
    <property type="evidence" value="ECO:0007669"/>
    <property type="project" value="InterPro"/>
</dbReference>
<feature type="domain" description="SLC26A/SulP transporter" evidence="6">
    <location>
        <begin position="23"/>
        <end position="380"/>
    </location>
</feature>
<feature type="transmembrane region" description="Helical" evidence="5">
    <location>
        <begin position="50"/>
        <end position="68"/>
    </location>
</feature>
<dbReference type="RefSeq" id="WP_169489426.1">
    <property type="nucleotide sequence ID" value="NZ_JABBGJ010000042.1"/>
</dbReference>
<proteinExistence type="predicted"/>
<feature type="transmembrane region" description="Helical" evidence="5">
    <location>
        <begin position="368"/>
        <end position="389"/>
    </location>
</feature>
<evidence type="ECO:0000256" key="5">
    <source>
        <dbReference type="SAM" id="Phobius"/>
    </source>
</evidence>
<dbReference type="EMBL" id="JABBGJ010000042">
    <property type="protein sequence ID" value="NMM02655.1"/>
    <property type="molecule type" value="Genomic_DNA"/>
</dbReference>
<feature type="transmembrane region" description="Helical" evidence="5">
    <location>
        <begin position="292"/>
        <end position="310"/>
    </location>
</feature>
<keyword evidence="2 5" id="KW-0812">Transmembrane</keyword>
<keyword evidence="4 5" id="KW-0472">Membrane</keyword>
<gene>
    <name evidence="7" type="ORF">HHL24_32620</name>
</gene>
<dbReference type="InterPro" id="IPR001902">
    <property type="entry name" value="SLC26A/SulP_fam"/>
</dbReference>
<feature type="transmembrane region" description="Helical" evidence="5">
    <location>
        <begin position="249"/>
        <end position="271"/>
    </location>
</feature>
<protein>
    <submittedName>
        <fullName evidence="7">SulP family inorganic anion transporter</fullName>
    </submittedName>
</protein>
<comment type="caution">
    <text evidence="7">The sequence shown here is derived from an EMBL/GenBank/DDBJ whole genome shotgun (WGS) entry which is preliminary data.</text>
</comment>
<evidence type="ECO:0000256" key="3">
    <source>
        <dbReference type="ARBA" id="ARBA00022989"/>
    </source>
</evidence>
<feature type="transmembrane region" description="Helical" evidence="5">
    <location>
        <begin position="152"/>
        <end position="175"/>
    </location>
</feature>
<dbReference type="GO" id="GO:0016020">
    <property type="term" value="C:membrane"/>
    <property type="evidence" value="ECO:0007669"/>
    <property type="project" value="UniProtKB-SubCell"/>
</dbReference>
<dbReference type="InterPro" id="IPR011547">
    <property type="entry name" value="SLC26A/SulP_dom"/>
</dbReference>
<evidence type="ECO:0000256" key="2">
    <source>
        <dbReference type="ARBA" id="ARBA00022692"/>
    </source>
</evidence>
<feature type="transmembrane region" description="Helical" evidence="5">
    <location>
        <begin position="330"/>
        <end position="356"/>
    </location>
</feature>
<evidence type="ECO:0000313" key="7">
    <source>
        <dbReference type="EMBL" id="NMM02655.1"/>
    </source>
</evidence>
<accession>A0A848IRV5</accession>
<sequence>MTQAHATPPHASPPQARPASAWRTDLLAGISVFLIALPLCLGIATASGVAPFAGILAGVIGGLVVALLSGSRLSVSGPAAGLVVIVVQALATLGSFPAFLSALVLAGALQLMFGFLRAGKLASYVPTPVINGMLAAIGILLIMNQLPLAVGIANGGISVAMPLLALASLAILLAWETPRLRAFALVRAIPAPLAVVSFGIAATALIDTFAPDVALASTQRVAMPPLGSWDALRQAFTFPDLAQWLSRDVWRVAVVIAIVASLETLLSLEALEQIDPDHQKAAPDRELKAQGVGNLLAGLLGALPLTAVVVRSAANVHAGARGRLSCVTHGVMLLIACLALTSVINMIPLASLAAILIHTGYKLAKPQLFVSMGKAGFAQFVPFIGTIAGVLATDLLIGIAIGFALSVMLVVERNIRRVLSFTRDGDHYLLTVRKSATFFCTPQLKHYLAQIPSGATLIFDATHADHIDHDVHQVVDSYAARAGASGVRVEYKQWPARR</sequence>
<keyword evidence="3 5" id="KW-1133">Transmembrane helix</keyword>
<dbReference type="Proteomes" id="UP000544134">
    <property type="component" value="Unassembled WGS sequence"/>
</dbReference>
<evidence type="ECO:0000256" key="1">
    <source>
        <dbReference type="ARBA" id="ARBA00004141"/>
    </source>
</evidence>
<dbReference type="Pfam" id="PF00916">
    <property type="entry name" value="Sulfate_transp"/>
    <property type="match status" value="1"/>
</dbReference>
<evidence type="ECO:0000256" key="4">
    <source>
        <dbReference type="ARBA" id="ARBA00023136"/>
    </source>
</evidence>
<feature type="transmembrane region" description="Helical" evidence="5">
    <location>
        <begin position="395"/>
        <end position="411"/>
    </location>
</feature>
<organism evidence="7 8">
    <name type="scientific">Paraburkholderia polaris</name>
    <dbReference type="NCBI Taxonomy" id="2728848"/>
    <lineage>
        <taxon>Bacteria</taxon>
        <taxon>Pseudomonadati</taxon>
        <taxon>Pseudomonadota</taxon>
        <taxon>Betaproteobacteria</taxon>
        <taxon>Burkholderiales</taxon>
        <taxon>Burkholderiaceae</taxon>
        <taxon>Paraburkholderia</taxon>
    </lineage>
</organism>
<comment type="subcellular location">
    <subcellularLocation>
        <location evidence="1">Membrane</location>
        <topology evidence="1">Multi-pass membrane protein</topology>
    </subcellularLocation>
</comment>
<feature type="transmembrane region" description="Helical" evidence="5">
    <location>
        <begin position="128"/>
        <end position="146"/>
    </location>
</feature>